<reference evidence="1" key="1">
    <citation type="journal article" date="2022" name="Nat. Microbiol.">
        <title>Unique mobile elements and scalable gene flow at the prokaryote-eukaryote boundary revealed by circularized Asgard archaea genomes.</title>
        <authorList>
            <person name="Wu F."/>
            <person name="Speth D.R."/>
            <person name="Philosof A."/>
            <person name="Cremiere A."/>
            <person name="Narayanan A."/>
            <person name="Barco R.A."/>
            <person name="Connon S.A."/>
            <person name="Amend J.P."/>
            <person name="Antoshechkin I.A."/>
            <person name="Orphan V.J."/>
        </authorList>
    </citation>
    <scope>NUCLEOTIDE SEQUENCE</scope>
    <source>
        <strain evidence="1">PM71</strain>
    </source>
</reference>
<sequence>MKQFNLNIPDELYSFIEKKVEEGKFTSIEHFILHAVSGLAELYGFSETITGKKLSDLLTDIFSSKISTITPSVQKVETVVKEHKIPNMNLILESFSSSKFMYEDALYTACVFSRMKKGEQPLSKEEFTKTLSEMEKAGVLSKIEQNGKLMWKRN</sequence>
<gene>
    <name evidence="1" type="ORF">K9W45_07520</name>
</gene>
<dbReference type="AlphaFoldDB" id="A0A9Y1BJ25"/>
<proteinExistence type="predicted"/>
<accession>A0A9Y1BJ25</accession>
<organism evidence="1">
    <name type="scientific">Candidatus Heimdallarchaeum aukensis</name>
    <dbReference type="NCBI Taxonomy" id="2876573"/>
    <lineage>
        <taxon>Archaea</taxon>
        <taxon>Promethearchaeati</taxon>
        <taxon>Candidatus Heimdallarchaeota</taxon>
        <taxon>Candidatus Heimdallarchaeia (ex Rinke et al. 2021) (nom. nud.)</taxon>
        <taxon>Candidatus Heimdallarchaeales</taxon>
        <taxon>Candidatus Heimdallarchaeaceae</taxon>
        <taxon>Candidatus Heimdallarchaeum</taxon>
    </lineage>
</organism>
<dbReference type="Proteomes" id="UP001201020">
    <property type="component" value="Chromosome"/>
</dbReference>
<protein>
    <submittedName>
        <fullName evidence="1">Ribbon-helix-helix domain-containing protein</fullName>
    </submittedName>
</protein>
<name>A0A9Y1BJ25_9ARCH</name>
<dbReference type="EMBL" id="CP084166">
    <property type="protein sequence ID" value="UJG39710.1"/>
    <property type="molecule type" value="Genomic_DNA"/>
</dbReference>
<evidence type="ECO:0000313" key="1">
    <source>
        <dbReference type="EMBL" id="UJG39710.1"/>
    </source>
</evidence>